<sequence length="131" mass="14580">MVGKILATALKVFEIFVKLVAAGILIILLLVVADYGYCRYMLFTAVESDELLTFYSGKVYLKDSKELFTGNAYSTLCGGECGLFVGCPSIHSLIHYQDGIKKGVAYYPPSQRADDYFIFGIFETEPLKIIH</sequence>
<name>A0A2V1GU50_9GAMM</name>
<organism evidence="2 3">
    <name type="scientific">Pelagibaculum spongiae</name>
    <dbReference type="NCBI Taxonomy" id="2080658"/>
    <lineage>
        <taxon>Bacteria</taxon>
        <taxon>Pseudomonadati</taxon>
        <taxon>Pseudomonadota</taxon>
        <taxon>Gammaproteobacteria</taxon>
        <taxon>Oceanospirillales</taxon>
        <taxon>Pelagibaculum</taxon>
    </lineage>
</organism>
<dbReference type="AlphaFoldDB" id="A0A2V1GU50"/>
<evidence type="ECO:0000313" key="2">
    <source>
        <dbReference type="EMBL" id="PVZ69539.1"/>
    </source>
</evidence>
<proteinExistence type="predicted"/>
<keyword evidence="3" id="KW-1185">Reference proteome</keyword>
<protein>
    <submittedName>
        <fullName evidence="2">Uncharacterized protein</fullName>
    </submittedName>
</protein>
<dbReference type="RefSeq" id="WP_116686874.1">
    <property type="nucleotide sequence ID" value="NZ_CAWNYD010000003.1"/>
</dbReference>
<comment type="caution">
    <text evidence="2">The sequence shown here is derived from an EMBL/GenBank/DDBJ whole genome shotgun (WGS) entry which is preliminary data.</text>
</comment>
<accession>A0A2V1GU50</accession>
<gene>
    <name evidence="2" type="ORF">DC094_09465</name>
</gene>
<feature type="transmembrane region" description="Helical" evidence="1">
    <location>
        <begin position="15"/>
        <end position="33"/>
    </location>
</feature>
<keyword evidence="1" id="KW-0812">Transmembrane</keyword>
<keyword evidence="1" id="KW-0472">Membrane</keyword>
<keyword evidence="1" id="KW-1133">Transmembrane helix</keyword>
<reference evidence="2 3" key="1">
    <citation type="submission" date="2018-04" db="EMBL/GenBank/DDBJ databases">
        <title>Thalassorhabdus spongiae gen. nov., sp. nov., isolated from a marine sponge in South-West Iceland.</title>
        <authorList>
            <person name="Knobloch S."/>
            <person name="Daussin A."/>
            <person name="Johannsson R."/>
            <person name="Marteinsson V.T."/>
        </authorList>
    </citation>
    <scope>NUCLEOTIDE SEQUENCE [LARGE SCALE GENOMIC DNA]</scope>
    <source>
        <strain evidence="2 3">Hp12</strain>
    </source>
</reference>
<evidence type="ECO:0000313" key="3">
    <source>
        <dbReference type="Proteomes" id="UP000244906"/>
    </source>
</evidence>
<evidence type="ECO:0000256" key="1">
    <source>
        <dbReference type="SAM" id="Phobius"/>
    </source>
</evidence>
<dbReference type="Proteomes" id="UP000244906">
    <property type="component" value="Unassembled WGS sequence"/>
</dbReference>
<dbReference type="EMBL" id="QDDL01000003">
    <property type="protein sequence ID" value="PVZ69539.1"/>
    <property type="molecule type" value="Genomic_DNA"/>
</dbReference>